<dbReference type="Proteomes" id="UP001147830">
    <property type="component" value="Unassembled WGS sequence"/>
</dbReference>
<name>A0A9X2WGA8_9GAMM</name>
<protein>
    <submittedName>
        <fullName evidence="1">YdgA family protein</fullName>
    </submittedName>
</protein>
<dbReference type="AlphaFoldDB" id="A0A9X2WGA8"/>
<dbReference type="RefSeq" id="WP_260976598.1">
    <property type="nucleotide sequence ID" value="NZ_JAOANI010000019.1"/>
</dbReference>
<organism evidence="1 2">
    <name type="scientific">Thalassolituus pacificus</name>
    <dbReference type="NCBI Taxonomy" id="2975440"/>
    <lineage>
        <taxon>Bacteria</taxon>
        <taxon>Pseudomonadati</taxon>
        <taxon>Pseudomonadota</taxon>
        <taxon>Gammaproteobacteria</taxon>
        <taxon>Oceanospirillales</taxon>
        <taxon>Oceanospirillaceae</taxon>
        <taxon>Thalassolituus</taxon>
    </lineage>
</organism>
<comment type="caution">
    <text evidence="1">The sequence shown here is derived from an EMBL/GenBank/DDBJ whole genome shotgun (WGS) entry which is preliminary data.</text>
</comment>
<sequence length="430" mass="45962">MGKTLALIIGLPVIAIGAAAGYVTYQNVERYDALSQQSLQQLNQALMPQGISVRLEEVERGFLGANREELYHFRLLGEEPTDLFSIRQHVSIEPYRASGTFVVDSQLGLAGVLLQQLPELAAGQQGEWWLKGNEERIYARYQTGAVNMPLPDGSTLSVAPLILQTETATDAAAKGKATLSMASASLTGSAQGDARLNRFELDIASHLRNGSPFIDKASYRIGDLSVSSPQLKVKLQGLVSEQAALVDRGVLASLTTLKVSNLRVSSADKDLSVDTSRLSLYLDGINWQAYQQLLVNAQNSTDEAAATSELLKGAGNVLASGASVTLETLETAFIFNDLSPAGMGASGDIKLHGKVIMAAGDAASLQQDFRTRLNGELQVNLSRSLMQSPLAEHFVSLLDAGMLEDQDGRLTSRLILNQGELSANGISVGF</sequence>
<accession>A0A9X2WGA8</accession>
<keyword evidence="2" id="KW-1185">Reference proteome</keyword>
<dbReference type="EMBL" id="JAOANI010000019">
    <property type="protein sequence ID" value="MCT7359738.1"/>
    <property type="molecule type" value="Genomic_DNA"/>
</dbReference>
<evidence type="ECO:0000313" key="2">
    <source>
        <dbReference type="Proteomes" id="UP001147830"/>
    </source>
</evidence>
<evidence type="ECO:0000313" key="1">
    <source>
        <dbReference type="EMBL" id="MCT7359738.1"/>
    </source>
</evidence>
<proteinExistence type="predicted"/>
<reference evidence="1" key="1">
    <citation type="journal article" date="2022" name="Front. Microbiol.">
        <title>Genome-based taxonomic rearrangement of Oceanobacter-related bacteria including the description of Thalassolituus hydrocarbonoclasticus sp. nov. and Thalassolituus pacificus sp. nov. and emended description of the genus Thalassolituus.</title>
        <authorList>
            <person name="Dong C."/>
            <person name="Wei L."/>
            <person name="Wang J."/>
            <person name="Lai Q."/>
            <person name="Huang Z."/>
            <person name="Shao Z."/>
        </authorList>
    </citation>
    <scope>NUCLEOTIDE SEQUENCE</scope>
    <source>
        <strain evidence="1">59MF3M-4</strain>
    </source>
</reference>
<gene>
    <name evidence="1" type="ORF">NYR02_12030</name>
</gene>
<reference evidence="1" key="2">
    <citation type="submission" date="2022-08" db="EMBL/GenBank/DDBJ databases">
        <authorList>
            <person name="Dong C."/>
        </authorList>
    </citation>
    <scope>NUCLEOTIDE SEQUENCE</scope>
    <source>
        <strain evidence="1">59MF3M-4</strain>
    </source>
</reference>